<keyword evidence="1" id="KW-1277">Toxin-antitoxin system</keyword>
<sequence length="61" mass="7121">MERLLFESAERLSENPYSNRVGKVPGTREKIPHPNYIIVYRITPGKVEILNVVHSRKNYPN</sequence>
<name>A0A892ZPV4_9NEIS</name>
<organism evidence="2 3">
    <name type="scientific">Paralysiella testudinis</name>
    <dbReference type="NCBI Taxonomy" id="2809020"/>
    <lineage>
        <taxon>Bacteria</taxon>
        <taxon>Pseudomonadati</taxon>
        <taxon>Pseudomonadota</taxon>
        <taxon>Betaproteobacteria</taxon>
        <taxon>Neisseriales</taxon>
        <taxon>Neisseriaceae</taxon>
        <taxon>Paralysiella</taxon>
    </lineage>
</organism>
<gene>
    <name evidence="2" type="ORF">JQU52_05570</name>
</gene>
<keyword evidence="3" id="KW-1185">Reference proteome</keyword>
<dbReference type="Pfam" id="PF05016">
    <property type="entry name" value="ParE_toxin"/>
    <property type="match status" value="1"/>
</dbReference>
<proteinExistence type="predicted"/>
<dbReference type="InterPro" id="IPR035093">
    <property type="entry name" value="RelE/ParE_toxin_dom_sf"/>
</dbReference>
<protein>
    <submittedName>
        <fullName evidence="2">Type II toxin-antitoxin system RelE/ParE family toxin</fullName>
    </submittedName>
</protein>
<dbReference type="Proteomes" id="UP000653156">
    <property type="component" value="Chromosome"/>
</dbReference>
<reference evidence="2" key="1">
    <citation type="submission" date="2021-02" db="EMBL/GenBank/DDBJ databases">
        <title>Neisseriaceae sp. 26B isolated from the cloaca of a Common Toad-headed Turtle (Mesoclemmys nasuta).</title>
        <authorList>
            <person name="Spergser J."/>
            <person name="Busse H.-J."/>
        </authorList>
    </citation>
    <scope>NUCLEOTIDE SEQUENCE</scope>
    <source>
        <strain evidence="2">26B</strain>
    </source>
</reference>
<evidence type="ECO:0000313" key="2">
    <source>
        <dbReference type="EMBL" id="QRQ82849.1"/>
    </source>
</evidence>
<dbReference type="Gene3D" id="3.30.2310.20">
    <property type="entry name" value="RelE-like"/>
    <property type="match status" value="1"/>
</dbReference>
<dbReference type="AlphaFoldDB" id="A0A892ZPV4"/>
<dbReference type="EMBL" id="CP069798">
    <property type="protein sequence ID" value="QRQ82849.1"/>
    <property type="molecule type" value="Genomic_DNA"/>
</dbReference>
<evidence type="ECO:0000256" key="1">
    <source>
        <dbReference type="ARBA" id="ARBA00022649"/>
    </source>
</evidence>
<accession>A0A892ZPV4</accession>
<evidence type="ECO:0000313" key="3">
    <source>
        <dbReference type="Proteomes" id="UP000653156"/>
    </source>
</evidence>
<dbReference type="KEGG" id="ptes:JQU52_05570"/>
<dbReference type="InterPro" id="IPR007712">
    <property type="entry name" value="RelE/ParE_toxin"/>
</dbReference>